<reference evidence="1" key="1">
    <citation type="journal article" date="2019" name="Sci. Rep.">
        <title>Draft genome of Tanacetum cinerariifolium, the natural source of mosquito coil.</title>
        <authorList>
            <person name="Yamashiro T."/>
            <person name="Shiraishi A."/>
            <person name="Satake H."/>
            <person name="Nakayama K."/>
        </authorList>
    </citation>
    <scope>NUCLEOTIDE SEQUENCE</scope>
</reference>
<protein>
    <submittedName>
        <fullName evidence="1">Uncharacterized protein</fullName>
    </submittedName>
</protein>
<dbReference type="AlphaFoldDB" id="A0A6L2KMU8"/>
<organism evidence="1">
    <name type="scientific">Tanacetum cinerariifolium</name>
    <name type="common">Dalmatian daisy</name>
    <name type="synonym">Chrysanthemum cinerariifolium</name>
    <dbReference type="NCBI Taxonomy" id="118510"/>
    <lineage>
        <taxon>Eukaryota</taxon>
        <taxon>Viridiplantae</taxon>
        <taxon>Streptophyta</taxon>
        <taxon>Embryophyta</taxon>
        <taxon>Tracheophyta</taxon>
        <taxon>Spermatophyta</taxon>
        <taxon>Magnoliopsida</taxon>
        <taxon>eudicotyledons</taxon>
        <taxon>Gunneridae</taxon>
        <taxon>Pentapetalae</taxon>
        <taxon>asterids</taxon>
        <taxon>campanulids</taxon>
        <taxon>Asterales</taxon>
        <taxon>Asteraceae</taxon>
        <taxon>Asteroideae</taxon>
        <taxon>Anthemideae</taxon>
        <taxon>Anthemidinae</taxon>
        <taxon>Tanacetum</taxon>
    </lineage>
</organism>
<comment type="caution">
    <text evidence="1">The sequence shown here is derived from an EMBL/GenBank/DDBJ whole genome shotgun (WGS) entry which is preliminary data.</text>
</comment>
<sequence>MRGKIEEHQVKPLEQKIPQNQFPLLYGEGASWSTVVKEGELVDTTGYGATTSPIGAITLWASRSTLGGGVSNSSNSG</sequence>
<dbReference type="EMBL" id="BKCJ010002693">
    <property type="protein sequence ID" value="GEU50289.1"/>
    <property type="molecule type" value="Genomic_DNA"/>
</dbReference>
<evidence type="ECO:0000313" key="1">
    <source>
        <dbReference type="EMBL" id="GEU50289.1"/>
    </source>
</evidence>
<gene>
    <name evidence="1" type="ORF">Tci_022267</name>
</gene>
<name>A0A6L2KMU8_TANCI</name>
<accession>A0A6L2KMU8</accession>
<proteinExistence type="predicted"/>